<evidence type="ECO:0000313" key="2">
    <source>
        <dbReference type="EMBL" id="REH37210.1"/>
    </source>
</evidence>
<keyword evidence="3" id="KW-1185">Reference proteome</keyword>
<dbReference type="AlphaFoldDB" id="A0A3E0H2U3"/>
<dbReference type="Gene3D" id="3.40.710.10">
    <property type="entry name" value="DD-peptidase/beta-lactamase superfamily"/>
    <property type="match status" value="1"/>
</dbReference>
<dbReference type="PANTHER" id="PTHR46825">
    <property type="entry name" value="D-ALANYL-D-ALANINE-CARBOXYPEPTIDASE/ENDOPEPTIDASE AMPH"/>
    <property type="match status" value="1"/>
</dbReference>
<accession>A0A3E0H2U3</accession>
<name>A0A3E0H2U3_9PSEU</name>
<sequence length="454" mass="49140">MLLPVQRMEHWQSRLDELARRHGVPGAVLGISSPSWTGVAATGVLNCRTGAPVRPDSVFHLGSITKVFVTTAVMRLVQDGRLDLDKPVSAVLPELALGDRDVTDRVSLRHLLTHTSGIDGDVFVDTGRGDDCIARYVDQLADVAQNSPLGATWSYCNSGFSLAGRAIEQVTGQVWDAAMRELVFDPLGLADTLTLPEDALLRSTAVGHMVEDGRTIPVRQWQLPRSIGPAGLIASTVSDLMTFARLHLDGGGGLLTTSSLEQMQAEQVQVDAKYSLAETWGLGWARLVWDGQCLIGHDGSTIGQQAHLVLLPSQGLAVALLTNRRTPHLYEDLFREIFAEVGVDMARQPVPPAEPLGLLPTDYVGVYERAGQRIEVLIGDGGPILRVTTLGKLAEYVSDPVEDLPMVALEPDVYLVPLTGSDHWLPVSFYQLADGSPYLHFCGRASALRVCPPR</sequence>
<gene>
    <name evidence="2" type="ORF">BCF44_115214</name>
</gene>
<comment type="caution">
    <text evidence="2">The sequence shown here is derived from an EMBL/GenBank/DDBJ whole genome shotgun (WGS) entry which is preliminary data.</text>
</comment>
<dbReference type="SUPFAM" id="SSF56601">
    <property type="entry name" value="beta-lactamase/transpeptidase-like"/>
    <property type="match status" value="1"/>
</dbReference>
<protein>
    <submittedName>
        <fullName evidence="2">CubicO group peptidase (Beta-lactamase class C family)</fullName>
    </submittedName>
</protein>
<proteinExistence type="predicted"/>
<feature type="domain" description="Beta-lactamase-related" evidence="1">
    <location>
        <begin position="14"/>
        <end position="330"/>
    </location>
</feature>
<dbReference type="InterPro" id="IPR050491">
    <property type="entry name" value="AmpC-like"/>
</dbReference>
<dbReference type="PANTHER" id="PTHR46825:SF9">
    <property type="entry name" value="BETA-LACTAMASE-RELATED DOMAIN-CONTAINING PROTEIN"/>
    <property type="match status" value="1"/>
</dbReference>
<dbReference type="InterPro" id="IPR012338">
    <property type="entry name" value="Beta-lactam/transpept-like"/>
</dbReference>
<dbReference type="Pfam" id="PF00144">
    <property type="entry name" value="Beta-lactamase"/>
    <property type="match status" value="1"/>
</dbReference>
<reference evidence="2 3" key="1">
    <citation type="submission" date="2018-08" db="EMBL/GenBank/DDBJ databases">
        <title>Genomic Encyclopedia of Archaeal and Bacterial Type Strains, Phase II (KMG-II): from individual species to whole genera.</title>
        <authorList>
            <person name="Goeker M."/>
        </authorList>
    </citation>
    <scope>NUCLEOTIDE SEQUENCE [LARGE SCALE GENOMIC DNA]</scope>
    <source>
        <strain evidence="2 3">DSM 45791</strain>
    </source>
</reference>
<evidence type="ECO:0000313" key="3">
    <source>
        <dbReference type="Proteomes" id="UP000256269"/>
    </source>
</evidence>
<dbReference type="EMBL" id="QUNO01000015">
    <property type="protein sequence ID" value="REH37210.1"/>
    <property type="molecule type" value="Genomic_DNA"/>
</dbReference>
<dbReference type="Proteomes" id="UP000256269">
    <property type="component" value="Unassembled WGS sequence"/>
</dbReference>
<organism evidence="2 3">
    <name type="scientific">Kutzneria buriramensis</name>
    <dbReference type="NCBI Taxonomy" id="1045776"/>
    <lineage>
        <taxon>Bacteria</taxon>
        <taxon>Bacillati</taxon>
        <taxon>Actinomycetota</taxon>
        <taxon>Actinomycetes</taxon>
        <taxon>Pseudonocardiales</taxon>
        <taxon>Pseudonocardiaceae</taxon>
        <taxon>Kutzneria</taxon>
    </lineage>
</organism>
<dbReference type="InterPro" id="IPR001466">
    <property type="entry name" value="Beta-lactam-related"/>
</dbReference>
<evidence type="ECO:0000259" key="1">
    <source>
        <dbReference type="Pfam" id="PF00144"/>
    </source>
</evidence>